<reference evidence="1 2" key="1">
    <citation type="submission" date="2018-01" db="EMBL/GenBank/DDBJ databases">
        <authorList>
            <person name="Gaut B.S."/>
            <person name="Morton B.R."/>
            <person name="Clegg M.T."/>
            <person name="Duvall M.R."/>
        </authorList>
    </citation>
    <scope>NUCLEOTIDE SEQUENCE [LARGE SCALE GENOMIC DNA]</scope>
    <source>
        <strain evidence="1">GP69</strain>
    </source>
</reference>
<sequence length="145" mass="17054">MQKTVYEDYKYSMQDTGNIYVGCKYTFGELLEQEDILFKFRLIMQHYILPEASPEDTLETHLYYLAPESFLVKIYRQMKAKVKVNVIEEKKFLFGRKQNGPGKKRYVTRMLTVEQLVNVPPAEKEKQGYVIQELRVSKLALATLT</sequence>
<keyword evidence="2" id="KW-1185">Reference proteome</keyword>
<name>A0A2K4ZM37_9FIRM</name>
<organism evidence="1 2">
    <name type="scientific">Acetatifactor muris</name>
    <dbReference type="NCBI Taxonomy" id="879566"/>
    <lineage>
        <taxon>Bacteria</taxon>
        <taxon>Bacillati</taxon>
        <taxon>Bacillota</taxon>
        <taxon>Clostridia</taxon>
        <taxon>Lachnospirales</taxon>
        <taxon>Lachnospiraceae</taxon>
        <taxon>Acetatifactor</taxon>
    </lineage>
</organism>
<accession>A0A2K4ZM37</accession>
<dbReference type="OrthoDB" id="2002529at2"/>
<dbReference type="RefSeq" id="WP_103241472.1">
    <property type="nucleotide sequence ID" value="NZ_JANJZD010000026.1"/>
</dbReference>
<proteinExistence type="predicted"/>
<dbReference type="Proteomes" id="UP000236311">
    <property type="component" value="Unassembled WGS sequence"/>
</dbReference>
<gene>
    <name evidence="1" type="ORF">AMURIS_04230</name>
</gene>
<dbReference type="AlphaFoldDB" id="A0A2K4ZM37"/>
<evidence type="ECO:0000313" key="2">
    <source>
        <dbReference type="Proteomes" id="UP000236311"/>
    </source>
</evidence>
<evidence type="ECO:0000313" key="1">
    <source>
        <dbReference type="EMBL" id="SOY31486.1"/>
    </source>
</evidence>
<protein>
    <submittedName>
        <fullName evidence="1">Uncharacterized protein</fullName>
    </submittedName>
</protein>
<dbReference type="EMBL" id="OFSM01000026">
    <property type="protein sequence ID" value="SOY31486.1"/>
    <property type="molecule type" value="Genomic_DNA"/>
</dbReference>